<evidence type="ECO:0000313" key="2">
    <source>
        <dbReference type="EMBL" id="TCL36755.1"/>
    </source>
</evidence>
<gene>
    <name evidence="2" type="ORF">EV210_10717</name>
</gene>
<feature type="domain" description="M23ase beta-sheet core" evidence="1">
    <location>
        <begin position="103"/>
        <end position="197"/>
    </location>
</feature>
<dbReference type="InterPro" id="IPR050570">
    <property type="entry name" value="Cell_wall_metabolism_enzyme"/>
</dbReference>
<dbReference type="Proteomes" id="UP000295063">
    <property type="component" value="Unassembled WGS sequence"/>
</dbReference>
<dbReference type="RefSeq" id="WP_132080150.1">
    <property type="nucleotide sequence ID" value="NZ_DAMAKO010000012.1"/>
</dbReference>
<protein>
    <submittedName>
        <fullName evidence="2">Peptidase M23-like protein</fullName>
    </submittedName>
</protein>
<dbReference type="OrthoDB" id="9809488at2"/>
<evidence type="ECO:0000313" key="3">
    <source>
        <dbReference type="Proteomes" id="UP000295063"/>
    </source>
</evidence>
<dbReference type="InterPro" id="IPR016047">
    <property type="entry name" value="M23ase_b-sheet_dom"/>
</dbReference>
<reference evidence="2 3" key="1">
    <citation type="submission" date="2019-03" db="EMBL/GenBank/DDBJ databases">
        <title>Genomic Encyclopedia of Type Strains, Phase IV (KMG-IV): sequencing the most valuable type-strain genomes for metagenomic binning, comparative biology and taxonomic classification.</title>
        <authorList>
            <person name="Goeker M."/>
        </authorList>
    </citation>
    <scope>NUCLEOTIDE SEQUENCE [LARGE SCALE GENOMIC DNA]</scope>
    <source>
        <strain evidence="2 3">DSM 15969</strain>
    </source>
</reference>
<dbReference type="CDD" id="cd12797">
    <property type="entry name" value="M23_peptidase"/>
    <property type="match status" value="1"/>
</dbReference>
<dbReference type="GO" id="GO:0004222">
    <property type="term" value="F:metalloendopeptidase activity"/>
    <property type="evidence" value="ECO:0007669"/>
    <property type="project" value="TreeGrafter"/>
</dbReference>
<dbReference type="PANTHER" id="PTHR21666">
    <property type="entry name" value="PEPTIDASE-RELATED"/>
    <property type="match status" value="1"/>
</dbReference>
<keyword evidence="3" id="KW-1185">Reference proteome</keyword>
<proteinExistence type="predicted"/>
<sequence length="204" mass="21306">MLNPIQKLNQFVPRHVYLLCAMLLAAVILFDQFQLQPVGSAQVVQATGALTPAAGSLAAPLPRPAFAQPAAALTATPSIWPARGTVTSSFGWRISPFGDGNELHPGIDIAYTMGAPVVATADGEVIMSGPAGGYGNLVQINHGNGISTLYGHNSQLAVKAGQTVKKGQVIAYAGSTGKSTGPHVHYEVRVNDTAVDPMKYLVQY</sequence>
<dbReference type="FunFam" id="2.70.70.10:FF:000006">
    <property type="entry name" value="M23 family peptidase"/>
    <property type="match status" value="1"/>
</dbReference>
<name>A0A4R1PXS8_9FIRM</name>
<accession>A0A4R1PXS8</accession>
<dbReference type="InterPro" id="IPR011055">
    <property type="entry name" value="Dup_hybrid_motif"/>
</dbReference>
<dbReference type="Pfam" id="PF01551">
    <property type="entry name" value="Peptidase_M23"/>
    <property type="match status" value="1"/>
</dbReference>
<evidence type="ECO:0000259" key="1">
    <source>
        <dbReference type="Pfam" id="PF01551"/>
    </source>
</evidence>
<dbReference type="EMBL" id="SLUI01000007">
    <property type="protein sequence ID" value="TCL36755.1"/>
    <property type="molecule type" value="Genomic_DNA"/>
</dbReference>
<comment type="caution">
    <text evidence="2">The sequence shown here is derived from an EMBL/GenBank/DDBJ whole genome shotgun (WGS) entry which is preliminary data.</text>
</comment>
<organism evidence="2 3">
    <name type="scientific">Anaerospora hongkongensis</name>
    <dbReference type="NCBI Taxonomy" id="244830"/>
    <lineage>
        <taxon>Bacteria</taxon>
        <taxon>Bacillati</taxon>
        <taxon>Bacillota</taxon>
        <taxon>Negativicutes</taxon>
        <taxon>Selenomonadales</taxon>
        <taxon>Sporomusaceae</taxon>
        <taxon>Anaerospora</taxon>
    </lineage>
</organism>
<dbReference type="Gene3D" id="2.70.70.10">
    <property type="entry name" value="Glucose Permease (Domain IIA)"/>
    <property type="match status" value="1"/>
</dbReference>
<dbReference type="AlphaFoldDB" id="A0A4R1PXS8"/>
<dbReference type="PANTHER" id="PTHR21666:SF270">
    <property type="entry name" value="MUREIN HYDROLASE ACTIVATOR ENVC"/>
    <property type="match status" value="1"/>
</dbReference>
<dbReference type="SUPFAM" id="SSF51261">
    <property type="entry name" value="Duplicated hybrid motif"/>
    <property type="match status" value="1"/>
</dbReference>